<dbReference type="WBParaSite" id="EgrG_000929400">
    <property type="protein sequence ID" value="EgrG_000929400"/>
    <property type="gene ID" value="EgrG_000929400"/>
</dbReference>
<evidence type="ECO:0000313" key="3">
    <source>
        <dbReference type="EMBL" id="CDS23707.1"/>
    </source>
</evidence>
<keyword evidence="1" id="KW-0175">Coiled coil</keyword>
<dbReference type="EMBL" id="LK028593">
    <property type="protein sequence ID" value="CDS23707.1"/>
    <property type="molecule type" value="Genomic_DNA"/>
</dbReference>
<accession>A0A068X1A1</accession>
<proteinExistence type="predicted"/>
<evidence type="ECO:0000256" key="1">
    <source>
        <dbReference type="SAM" id="Coils"/>
    </source>
</evidence>
<gene>
    <name evidence="3" type="ORF">EgrG_000929400</name>
</gene>
<organism evidence="3">
    <name type="scientific">Echinococcus granulosus</name>
    <name type="common">Hydatid tapeworm</name>
    <dbReference type="NCBI Taxonomy" id="6210"/>
    <lineage>
        <taxon>Eukaryota</taxon>
        <taxon>Metazoa</taxon>
        <taxon>Spiralia</taxon>
        <taxon>Lophotrochozoa</taxon>
        <taxon>Platyhelminthes</taxon>
        <taxon>Cestoda</taxon>
        <taxon>Eucestoda</taxon>
        <taxon>Cyclophyllidea</taxon>
        <taxon>Taeniidae</taxon>
        <taxon>Echinococcus</taxon>
        <taxon>Echinococcus granulosus group</taxon>
    </lineage>
</organism>
<protein>
    <submittedName>
        <fullName evidence="3 5">Expressed conserved protein</fullName>
    </submittedName>
</protein>
<dbReference type="AlphaFoldDB" id="A0A068X1A1"/>
<evidence type="ECO:0000313" key="5">
    <source>
        <dbReference type="WBParaSite" id="EgrG_000929400"/>
    </source>
</evidence>
<reference evidence="5" key="3">
    <citation type="submission" date="2020-10" db="UniProtKB">
        <authorList>
            <consortium name="WormBaseParasite"/>
        </authorList>
    </citation>
    <scope>IDENTIFICATION</scope>
</reference>
<sequence length="185" mass="21434">MEAPVNRKNCSFEIAFDDSDPPISNRSPFTSTKPSKCSVEHGKAADEKMAEVIRRKSGILQQTREKYEAHNQKVKSVVEDIRAKRDNQIAELKENTEMRLEMASLRRRQTLEEKAESAKKMFDRVERVRASLSEEAERKMNDITQDMANKENNRCIIIQGVKDFCQQEFEKVAKVQNRRASINKN</sequence>
<dbReference type="Proteomes" id="UP000492820">
    <property type="component" value="Unassembled WGS sequence"/>
</dbReference>
<dbReference type="OrthoDB" id="6266073at2759"/>
<name>A0A068X1A1_ECHGR</name>
<reference evidence="3" key="2">
    <citation type="submission" date="2014-06" db="EMBL/GenBank/DDBJ databases">
        <authorList>
            <person name="Aslett M."/>
        </authorList>
    </citation>
    <scope>NUCLEOTIDE SEQUENCE</scope>
</reference>
<reference evidence="3 4" key="1">
    <citation type="journal article" date="2013" name="Nature">
        <title>The genomes of four tapeworm species reveal adaptations to parasitism.</title>
        <authorList>
            <person name="Tsai I.J."/>
            <person name="Zarowiecki M."/>
            <person name="Holroyd N."/>
            <person name="Garciarrubio A."/>
            <person name="Sanchez-Flores A."/>
            <person name="Brooks K.L."/>
            <person name="Tracey A."/>
            <person name="Bobes R.J."/>
            <person name="Fragoso G."/>
            <person name="Sciutto E."/>
            <person name="Aslett M."/>
            <person name="Beasley H."/>
            <person name="Bennett H.M."/>
            <person name="Cai J."/>
            <person name="Camicia F."/>
            <person name="Clark R."/>
            <person name="Cucher M."/>
            <person name="De Silva N."/>
            <person name="Day T.A."/>
            <person name="Deplazes P."/>
            <person name="Estrada K."/>
            <person name="Fernandez C."/>
            <person name="Holland P.W."/>
            <person name="Hou J."/>
            <person name="Hu S."/>
            <person name="Huckvale T."/>
            <person name="Hung S.S."/>
            <person name="Kamenetzky L."/>
            <person name="Keane J.A."/>
            <person name="Kiss F."/>
            <person name="Koziol U."/>
            <person name="Lambert O."/>
            <person name="Liu K."/>
            <person name="Luo X."/>
            <person name="Luo Y."/>
            <person name="Macchiaroli N."/>
            <person name="Nichol S."/>
            <person name="Paps J."/>
            <person name="Parkinson J."/>
            <person name="Pouchkina-Stantcheva N."/>
            <person name="Riddiford N."/>
            <person name="Rosenzvit M."/>
            <person name="Salinas G."/>
            <person name="Wasmuth J.D."/>
            <person name="Zamanian M."/>
            <person name="Zheng Y."/>
            <person name="Cai X."/>
            <person name="Soberon X."/>
            <person name="Olson P.D."/>
            <person name="Laclette J.P."/>
            <person name="Brehm K."/>
            <person name="Berriman M."/>
            <person name="Garciarrubio A."/>
            <person name="Bobes R.J."/>
            <person name="Fragoso G."/>
            <person name="Sanchez-Flores A."/>
            <person name="Estrada K."/>
            <person name="Cevallos M.A."/>
            <person name="Morett E."/>
            <person name="Gonzalez V."/>
            <person name="Portillo T."/>
            <person name="Ochoa-Leyva A."/>
            <person name="Jose M.V."/>
            <person name="Sciutto E."/>
            <person name="Landa A."/>
            <person name="Jimenez L."/>
            <person name="Valdes V."/>
            <person name="Carrero J.C."/>
            <person name="Larralde C."/>
            <person name="Morales-Montor J."/>
            <person name="Limon-Lason J."/>
            <person name="Soberon X."/>
            <person name="Laclette J.P."/>
        </authorList>
    </citation>
    <scope>NUCLEOTIDE SEQUENCE [LARGE SCALE GENOMIC DNA]</scope>
</reference>
<evidence type="ECO:0000313" key="4">
    <source>
        <dbReference type="Proteomes" id="UP000492820"/>
    </source>
</evidence>
<feature type="compositionally biased region" description="Polar residues" evidence="2">
    <location>
        <begin position="22"/>
        <end position="35"/>
    </location>
</feature>
<evidence type="ECO:0000256" key="2">
    <source>
        <dbReference type="SAM" id="MobiDB-lite"/>
    </source>
</evidence>
<feature type="region of interest" description="Disordered" evidence="2">
    <location>
        <begin position="17"/>
        <end position="43"/>
    </location>
</feature>
<feature type="coiled-coil region" evidence="1">
    <location>
        <begin position="108"/>
        <end position="153"/>
    </location>
</feature>